<dbReference type="AlphaFoldDB" id="A0AA35S216"/>
<keyword evidence="3" id="KW-1185">Reference proteome</keyword>
<reference evidence="2" key="1">
    <citation type="submission" date="2023-03" db="EMBL/GenBank/DDBJ databases">
        <authorList>
            <person name="Steffen K."/>
            <person name="Cardenas P."/>
        </authorList>
    </citation>
    <scope>NUCLEOTIDE SEQUENCE</scope>
</reference>
<sequence length="153" mass="17843">KVSIIKYVFSSETWGIIVILQVLEKVSPKPAEVSRMEALRNRKKNCDDRYLPSDRWRVALRGGSNDYIHAVFASGYKQKRAFIIAQSPMESTARDFWKMVHDRKCGVIVMLCDLVEDGQEMCCQYWPQPGMVKFGKVYSRFDRRTDSDWISYS</sequence>
<accession>A0AA35S216</accession>
<dbReference type="InterPro" id="IPR050348">
    <property type="entry name" value="Protein-Tyr_Phosphatase"/>
</dbReference>
<dbReference type="CDD" id="cd00047">
    <property type="entry name" value="PTPc"/>
    <property type="match status" value="1"/>
</dbReference>
<dbReference type="Gene3D" id="3.90.190.10">
    <property type="entry name" value="Protein tyrosine phosphatase superfamily"/>
    <property type="match status" value="1"/>
</dbReference>
<dbReference type="PANTHER" id="PTHR19134:SF449">
    <property type="entry name" value="TYROSINE-PROTEIN PHOSPHATASE 1"/>
    <property type="match status" value="1"/>
</dbReference>
<gene>
    <name evidence="2" type="ORF">GBAR_LOCUS12950</name>
</gene>
<evidence type="ECO:0000259" key="1">
    <source>
        <dbReference type="PROSITE" id="PS50055"/>
    </source>
</evidence>
<dbReference type="Pfam" id="PF00102">
    <property type="entry name" value="Y_phosphatase"/>
    <property type="match status" value="1"/>
</dbReference>
<feature type="non-terminal residue" evidence="2">
    <location>
        <position position="153"/>
    </location>
</feature>
<dbReference type="SUPFAM" id="SSF52799">
    <property type="entry name" value="(Phosphotyrosine protein) phosphatases II"/>
    <property type="match status" value="1"/>
</dbReference>
<evidence type="ECO:0000313" key="3">
    <source>
        <dbReference type="Proteomes" id="UP001174909"/>
    </source>
</evidence>
<dbReference type="PANTHER" id="PTHR19134">
    <property type="entry name" value="RECEPTOR-TYPE TYROSINE-PROTEIN PHOSPHATASE"/>
    <property type="match status" value="1"/>
</dbReference>
<dbReference type="Proteomes" id="UP001174909">
    <property type="component" value="Unassembled WGS sequence"/>
</dbReference>
<comment type="caution">
    <text evidence="2">The sequence shown here is derived from an EMBL/GenBank/DDBJ whole genome shotgun (WGS) entry which is preliminary data.</text>
</comment>
<dbReference type="InterPro" id="IPR000242">
    <property type="entry name" value="PTP_cat"/>
</dbReference>
<dbReference type="EMBL" id="CASHTH010001926">
    <property type="protein sequence ID" value="CAI8021988.1"/>
    <property type="molecule type" value="Genomic_DNA"/>
</dbReference>
<dbReference type="SMART" id="SM00194">
    <property type="entry name" value="PTPc"/>
    <property type="match status" value="1"/>
</dbReference>
<protein>
    <submittedName>
        <fullName evidence="2">Receptor-type tyrosine-protein phosphatase kappa</fullName>
    </submittedName>
</protein>
<dbReference type="PROSITE" id="PS50055">
    <property type="entry name" value="TYR_PHOSPHATASE_PTP"/>
    <property type="match status" value="1"/>
</dbReference>
<dbReference type="GO" id="GO:0004725">
    <property type="term" value="F:protein tyrosine phosphatase activity"/>
    <property type="evidence" value="ECO:0007669"/>
    <property type="project" value="InterPro"/>
</dbReference>
<dbReference type="InterPro" id="IPR029021">
    <property type="entry name" value="Prot-tyrosine_phosphatase-like"/>
</dbReference>
<organism evidence="2 3">
    <name type="scientific">Geodia barretti</name>
    <name type="common">Barrett's horny sponge</name>
    <dbReference type="NCBI Taxonomy" id="519541"/>
    <lineage>
        <taxon>Eukaryota</taxon>
        <taxon>Metazoa</taxon>
        <taxon>Porifera</taxon>
        <taxon>Demospongiae</taxon>
        <taxon>Heteroscleromorpha</taxon>
        <taxon>Tetractinellida</taxon>
        <taxon>Astrophorina</taxon>
        <taxon>Geodiidae</taxon>
        <taxon>Geodia</taxon>
    </lineage>
</organism>
<name>A0AA35S216_GEOBA</name>
<proteinExistence type="predicted"/>
<evidence type="ECO:0000313" key="2">
    <source>
        <dbReference type="EMBL" id="CAI8021988.1"/>
    </source>
</evidence>
<feature type="domain" description="Tyrosine-protein phosphatase" evidence="1">
    <location>
        <begin position="41"/>
        <end position="153"/>
    </location>
</feature>
<keyword evidence="2" id="KW-0675">Receptor</keyword>